<protein>
    <submittedName>
        <fullName evidence="5">Ribosomal RNA large subunit methyltransferase L</fullName>
        <ecNumber evidence="5">2.1.1.173</ecNumber>
    </submittedName>
</protein>
<accession>A0A238J9G2</accession>
<evidence type="ECO:0000313" key="6">
    <source>
        <dbReference type="Proteomes" id="UP000225972"/>
    </source>
</evidence>
<dbReference type="Proteomes" id="UP000225972">
    <property type="component" value="Unassembled WGS sequence"/>
</dbReference>
<dbReference type="GO" id="GO:0070043">
    <property type="term" value="F:rRNA (guanine-N7-)-methyltransferase activity"/>
    <property type="evidence" value="ECO:0007669"/>
    <property type="project" value="TreeGrafter"/>
</dbReference>
<evidence type="ECO:0000256" key="1">
    <source>
        <dbReference type="ARBA" id="ARBA00022603"/>
    </source>
</evidence>
<evidence type="ECO:0000259" key="4">
    <source>
        <dbReference type="Pfam" id="PF22020"/>
    </source>
</evidence>
<keyword evidence="6" id="KW-1185">Reference proteome</keyword>
<dbReference type="PANTHER" id="PTHR47313:SF1">
    <property type="entry name" value="RIBOSOMAL RNA LARGE SUBUNIT METHYLTRANSFERASE K_L"/>
    <property type="match status" value="1"/>
</dbReference>
<dbReference type="InterPro" id="IPR054170">
    <property type="entry name" value="RlmL_1st"/>
</dbReference>
<organism evidence="5 6">
    <name type="scientific">Pelagimonas phthalicica</name>
    <dbReference type="NCBI Taxonomy" id="1037362"/>
    <lineage>
        <taxon>Bacteria</taxon>
        <taxon>Pseudomonadati</taxon>
        <taxon>Pseudomonadota</taxon>
        <taxon>Alphaproteobacteria</taxon>
        <taxon>Rhodobacterales</taxon>
        <taxon>Roseobacteraceae</taxon>
        <taxon>Pelagimonas</taxon>
    </lineage>
</organism>
<keyword evidence="1 5" id="KW-0489">Methyltransferase</keyword>
<dbReference type="Gene3D" id="3.30.2130.30">
    <property type="match status" value="1"/>
</dbReference>
<keyword evidence="2 5" id="KW-0808">Transferase</keyword>
<dbReference type="Pfam" id="PF22020">
    <property type="entry name" value="RlmL_1st"/>
    <property type="match status" value="1"/>
</dbReference>
<dbReference type="AlphaFoldDB" id="A0A238J9G2"/>
<dbReference type="InterPro" id="IPR029063">
    <property type="entry name" value="SAM-dependent_MTases_sf"/>
</dbReference>
<evidence type="ECO:0000313" key="5">
    <source>
        <dbReference type="EMBL" id="SMX27361.1"/>
    </source>
</evidence>
<dbReference type="PROSITE" id="PS00092">
    <property type="entry name" value="N6_MTASE"/>
    <property type="match status" value="1"/>
</dbReference>
<dbReference type="Pfam" id="PF01170">
    <property type="entry name" value="UPF0020"/>
    <property type="match status" value="1"/>
</dbReference>
<reference evidence="6" key="1">
    <citation type="submission" date="2017-05" db="EMBL/GenBank/DDBJ databases">
        <authorList>
            <person name="Rodrigo-Torres L."/>
            <person name="Arahal R. D."/>
            <person name="Lucena T."/>
        </authorList>
    </citation>
    <scope>NUCLEOTIDE SEQUENCE [LARGE SCALE GENOMIC DNA]</scope>
    <source>
        <strain evidence="6">CECT 8649</strain>
    </source>
</reference>
<name>A0A238J9G2_9RHOB</name>
<dbReference type="InterPro" id="IPR002052">
    <property type="entry name" value="DNA_methylase_N6_adenine_CS"/>
</dbReference>
<sequence length="405" mass="44021">MARIGIRNALFQIHDSRLAHVSPRTCDQQALNGGMSTEFDIFLAGQPGLEPLLAQEARDHGFADPQPTAGGVTTRGPWSEVWRANLTLRGAGRVLVRIGSFRAFHLAQLDKRARKFDWAAFLRPDIPVRVEATCRNSKIYHDRAARQRVERAITETLGAPIQPEAAIRVLVRIEDDLVTLSLDTSGEPLHRRGHKEAVGKAPMRETLAALFLRECGYDGQEPVLDPMCGSGTFLLEAAEIAAGLHPGRSREFAFEHFAGFDTAAWGAMTQSAPEIAPETAPQIRFYGSDRDDGAIRGASANAKRAGVADWCQFSRAPVGEVQRPDGPPGLVIVNPPYGARIGNRKLLFSLYGSFGQIMRERFAGWRVGLITSDGGLAKACDLPFTSGPPVSFGGLKVKLYKTGAL</sequence>
<evidence type="ECO:0000259" key="3">
    <source>
        <dbReference type="Pfam" id="PF01170"/>
    </source>
</evidence>
<dbReference type="PANTHER" id="PTHR47313">
    <property type="entry name" value="RIBOSOMAL RNA LARGE SUBUNIT METHYLTRANSFERASE K/L"/>
    <property type="match status" value="1"/>
</dbReference>
<dbReference type="PROSITE" id="PS01261">
    <property type="entry name" value="UPF0020"/>
    <property type="match status" value="1"/>
</dbReference>
<dbReference type="SUPFAM" id="SSF53335">
    <property type="entry name" value="S-adenosyl-L-methionine-dependent methyltransferases"/>
    <property type="match status" value="1"/>
</dbReference>
<evidence type="ECO:0000256" key="2">
    <source>
        <dbReference type="ARBA" id="ARBA00022679"/>
    </source>
</evidence>
<dbReference type="GO" id="GO:0052915">
    <property type="term" value="F:23S rRNA (guanine(2445)-N(2))-methyltransferase activity"/>
    <property type="evidence" value="ECO:0007669"/>
    <property type="project" value="UniProtKB-EC"/>
</dbReference>
<feature type="domain" description="RlmL ferredoxin-like" evidence="4">
    <location>
        <begin position="45"/>
        <end position="95"/>
    </location>
</feature>
<proteinExistence type="predicted"/>
<dbReference type="CDD" id="cd11715">
    <property type="entry name" value="THUMP_AdoMetMT"/>
    <property type="match status" value="1"/>
</dbReference>
<dbReference type="EC" id="2.1.1.173" evidence="5"/>
<feature type="domain" description="Ribosomal RNA large subunit methyltransferase K/L-like methyltransferase" evidence="3">
    <location>
        <begin position="192"/>
        <end position="380"/>
    </location>
</feature>
<dbReference type="PRINTS" id="PR00507">
    <property type="entry name" value="N12N6MTFRASE"/>
</dbReference>
<dbReference type="InterPro" id="IPR000241">
    <property type="entry name" value="RlmKL-like_Mtase"/>
</dbReference>
<gene>
    <name evidence="5" type="primary">rlmL</name>
    <name evidence="5" type="ORF">TRP8649_01466</name>
</gene>
<dbReference type="InterPro" id="IPR053943">
    <property type="entry name" value="RlmKL-like_Mtase_CS"/>
</dbReference>
<dbReference type="Gene3D" id="3.40.50.150">
    <property type="entry name" value="Vaccinia Virus protein VP39"/>
    <property type="match status" value="1"/>
</dbReference>
<dbReference type="EMBL" id="FXXP01000001">
    <property type="protein sequence ID" value="SMX27361.1"/>
    <property type="molecule type" value="Genomic_DNA"/>
</dbReference>
<dbReference type="GO" id="GO:0003676">
    <property type="term" value="F:nucleic acid binding"/>
    <property type="evidence" value="ECO:0007669"/>
    <property type="project" value="InterPro"/>
</dbReference>